<organism evidence="2 3">
    <name type="scientific">Roseiconus lacunae</name>
    <dbReference type="NCBI Taxonomy" id="2605694"/>
    <lineage>
        <taxon>Bacteria</taxon>
        <taxon>Pseudomonadati</taxon>
        <taxon>Planctomycetota</taxon>
        <taxon>Planctomycetia</taxon>
        <taxon>Pirellulales</taxon>
        <taxon>Pirellulaceae</taxon>
        <taxon>Roseiconus</taxon>
    </lineage>
</organism>
<protein>
    <submittedName>
        <fullName evidence="2">Carboxymuconolactone decarboxylase family protein</fullName>
    </submittedName>
</protein>
<dbReference type="InterPro" id="IPR029032">
    <property type="entry name" value="AhpD-like"/>
</dbReference>
<dbReference type="RefSeq" id="WP_149498868.1">
    <property type="nucleotide sequence ID" value="NZ_CP141221.1"/>
</dbReference>
<name>A0ABT7PRV3_9BACT</name>
<evidence type="ECO:0000313" key="2">
    <source>
        <dbReference type="EMBL" id="MDM4019073.1"/>
    </source>
</evidence>
<dbReference type="NCBIfam" id="TIGR00778">
    <property type="entry name" value="ahpD_dom"/>
    <property type="match status" value="1"/>
</dbReference>
<feature type="domain" description="Carboxymuconolactone decarboxylase-like" evidence="1">
    <location>
        <begin position="43"/>
        <end position="120"/>
    </location>
</feature>
<dbReference type="PANTHER" id="PTHR35446">
    <property type="entry name" value="SI:CH211-175M2.5"/>
    <property type="match status" value="1"/>
</dbReference>
<dbReference type="InterPro" id="IPR003779">
    <property type="entry name" value="CMD-like"/>
</dbReference>
<comment type="caution">
    <text evidence="2">The sequence shown here is derived from an EMBL/GenBank/DDBJ whole genome shotgun (WGS) entry which is preliminary data.</text>
</comment>
<proteinExistence type="predicted"/>
<reference evidence="2 3" key="1">
    <citation type="submission" date="2023-06" db="EMBL/GenBank/DDBJ databases">
        <title>Roseiconus lacunae JC819 isolated from Gulf of Mannar region, Tamil Nadu.</title>
        <authorList>
            <person name="Pk S."/>
            <person name="Ch S."/>
            <person name="Ch V.R."/>
        </authorList>
    </citation>
    <scope>NUCLEOTIDE SEQUENCE [LARGE SCALE GENOMIC DNA]</scope>
    <source>
        <strain evidence="2 3">JC819</strain>
    </source>
</reference>
<dbReference type="SUPFAM" id="SSF69118">
    <property type="entry name" value="AhpD-like"/>
    <property type="match status" value="1"/>
</dbReference>
<dbReference type="Gene3D" id="1.20.1290.10">
    <property type="entry name" value="AhpD-like"/>
    <property type="match status" value="1"/>
</dbReference>
<dbReference type="Proteomes" id="UP001239462">
    <property type="component" value="Unassembled WGS sequence"/>
</dbReference>
<dbReference type="NCBIfam" id="TIGR01926">
    <property type="entry name" value="peroxid_rel"/>
    <property type="match status" value="1"/>
</dbReference>
<dbReference type="Pfam" id="PF02627">
    <property type="entry name" value="CMD"/>
    <property type="match status" value="1"/>
</dbReference>
<sequence>MSRLSQVAPEQANDKVRPLYDAVNKKLGMVPNMMKTMGHSAATLSAYLQFSGQLAGGVLTAKDRELIALAVGQSNECNYCLAAHSALGKHAGLSDEQIIDARRGSAVDSRDDALVQFAKAIVQKQGRVSDQDLSEVQSHGFQEDAITEIIAGVALNLLTNYFNHVADPVIDFPAAPELAVA</sequence>
<dbReference type="PANTHER" id="PTHR35446:SF3">
    <property type="entry name" value="CMD DOMAIN-CONTAINING PROTEIN"/>
    <property type="match status" value="1"/>
</dbReference>
<dbReference type="InterPro" id="IPR004675">
    <property type="entry name" value="AhpD_core"/>
</dbReference>
<dbReference type="InterPro" id="IPR010195">
    <property type="entry name" value="Uncharacterised_peroxidase-rel"/>
</dbReference>
<keyword evidence="3" id="KW-1185">Reference proteome</keyword>
<accession>A0ABT7PRV3</accession>
<gene>
    <name evidence="2" type="ORF">QTN89_26705</name>
</gene>
<evidence type="ECO:0000313" key="3">
    <source>
        <dbReference type="Proteomes" id="UP001239462"/>
    </source>
</evidence>
<dbReference type="EMBL" id="JASZZN010000030">
    <property type="protein sequence ID" value="MDM4019073.1"/>
    <property type="molecule type" value="Genomic_DNA"/>
</dbReference>
<evidence type="ECO:0000259" key="1">
    <source>
        <dbReference type="Pfam" id="PF02627"/>
    </source>
</evidence>